<evidence type="ECO:0000256" key="6">
    <source>
        <dbReference type="ARBA" id="ARBA00022989"/>
    </source>
</evidence>
<dbReference type="GO" id="GO:0005886">
    <property type="term" value="C:plasma membrane"/>
    <property type="evidence" value="ECO:0007669"/>
    <property type="project" value="UniProtKB-SubCell"/>
</dbReference>
<dbReference type="InterPro" id="IPR004117">
    <property type="entry name" value="7tm6_olfct_rcpt"/>
</dbReference>
<keyword evidence="8 10" id="KW-0675">Receptor</keyword>
<keyword evidence="4 10" id="KW-0812">Transmembrane</keyword>
<dbReference type="EMBL" id="KY965010">
    <property type="protein sequence ID" value="ASM47163.1"/>
    <property type="molecule type" value="mRNA"/>
</dbReference>
<comment type="subcellular location">
    <subcellularLocation>
        <location evidence="1 10">Cell membrane</location>
        <topology evidence="1 10">Multi-pass membrane protein</topology>
    </subcellularLocation>
</comment>
<keyword evidence="5 10" id="KW-0552">Olfaction</keyword>
<keyword evidence="9 10" id="KW-0807">Transducer</keyword>
<protein>
    <recommendedName>
        <fullName evidence="10">Odorant receptor</fullName>
    </recommendedName>
</protein>
<comment type="similarity">
    <text evidence="10">Belongs to the insect chemoreceptor superfamily. Heteromeric odorant receptor channel (TC 1.A.69) family.</text>
</comment>
<evidence type="ECO:0000313" key="11">
    <source>
        <dbReference type="EMBL" id="ASM47163.1"/>
    </source>
</evidence>
<dbReference type="PANTHER" id="PTHR21137">
    <property type="entry name" value="ODORANT RECEPTOR"/>
    <property type="match status" value="1"/>
</dbReference>
<comment type="caution">
    <text evidence="10">Lacks conserved residue(s) required for the propagation of feature annotation.</text>
</comment>
<feature type="transmembrane region" description="Helical" evidence="10">
    <location>
        <begin position="73"/>
        <end position="92"/>
    </location>
</feature>
<dbReference type="GO" id="GO:0005549">
    <property type="term" value="F:odorant binding"/>
    <property type="evidence" value="ECO:0007669"/>
    <property type="project" value="InterPro"/>
</dbReference>
<feature type="transmembrane region" description="Helical" evidence="10">
    <location>
        <begin position="131"/>
        <end position="157"/>
    </location>
</feature>
<evidence type="ECO:0000256" key="1">
    <source>
        <dbReference type="ARBA" id="ARBA00004651"/>
    </source>
</evidence>
<keyword evidence="6 10" id="KW-1133">Transmembrane helix</keyword>
<evidence type="ECO:0000256" key="4">
    <source>
        <dbReference type="ARBA" id="ARBA00022692"/>
    </source>
</evidence>
<evidence type="ECO:0000256" key="9">
    <source>
        <dbReference type="ARBA" id="ARBA00023224"/>
    </source>
</evidence>
<sequence>MELVKREEMQTLLGPGATVRRLMGLWWPRRGRGRARSAVCAAVSLVSLAWLPTFSGLKLIIDPPPELEEIAMCYLLIFACTGFLTKAAFFIYKGNTMKELLQLLSDTRRFYCDGEISEVIRSSYLQQSRRVYRYMQGAICLAMVFWVSTPILVRAFLSSDEDSPESYRLFPVPLWFPGNIYRSPTYEILYGVQSFSVLVAAQSTKTNAKPKTYGDQESRIIIDGKTKELAFRHNGHFTRKALSEEDSDEKMRLQLVKNIHHHQVILRSVLLLQNIMTVSIFILLFVNMVDLCTCIFVGAVLLQRDGNVTKALKPLSTVPPLLYETGLFCIFGQILTDQSEKLADSAFSCGWVDCDDRFKRDLLFLLMSARKPLEITVGKMSKLSKQMFVQVLNGSYGLLNLLYHFQSIQ</sequence>
<keyword evidence="2" id="KW-1003">Cell membrane</keyword>
<feature type="transmembrane region" description="Helical" evidence="10">
    <location>
        <begin position="275"/>
        <end position="302"/>
    </location>
</feature>
<dbReference type="AlphaFoldDB" id="A0A221I0M1"/>
<accession>A0A221I0M1</accession>
<gene>
    <name evidence="11" type="primary">OR93</name>
</gene>
<evidence type="ECO:0000256" key="10">
    <source>
        <dbReference type="RuleBase" id="RU351113"/>
    </source>
</evidence>
<dbReference type="OrthoDB" id="6617147at2759"/>
<keyword evidence="3 10" id="KW-0716">Sensory transduction</keyword>
<organism evidence="11">
    <name type="scientific">Schistocerca gregaria</name>
    <name type="common">Desert locust</name>
    <name type="synonym">Gryllus gregarius</name>
    <dbReference type="NCBI Taxonomy" id="7010"/>
    <lineage>
        <taxon>Eukaryota</taxon>
        <taxon>Metazoa</taxon>
        <taxon>Ecdysozoa</taxon>
        <taxon>Arthropoda</taxon>
        <taxon>Hexapoda</taxon>
        <taxon>Insecta</taxon>
        <taxon>Pterygota</taxon>
        <taxon>Neoptera</taxon>
        <taxon>Polyneoptera</taxon>
        <taxon>Orthoptera</taxon>
        <taxon>Caelifera</taxon>
        <taxon>Acrididea</taxon>
        <taxon>Acridomorpha</taxon>
        <taxon>Acridoidea</taxon>
        <taxon>Acrididae</taxon>
        <taxon>Cyrtacanthacridinae</taxon>
        <taxon>Schistocerca</taxon>
    </lineage>
</organism>
<dbReference type="GO" id="GO:0007165">
    <property type="term" value="P:signal transduction"/>
    <property type="evidence" value="ECO:0007669"/>
    <property type="project" value="UniProtKB-KW"/>
</dbReference>
<feature type="transmembrane region" description="Helical" evidence="10">
    <location>
        <begin position="38"/>
        <end position="61"/>
    </location>
</feature>
<dbReference type="PANTHER" id="PTHR21137:SF35">
    <property type="entry name" value="ODORANT RECEPTOR 19A-RELATED"/>
    <property type="match status" value="1"/>
</dbReference>
<evidence type="ECO:0000256" key="7">
    <source>
        <dbReference type="ARBA" id="ARBA00023136"/>
    </source>
</evidence>
<dbReference type="GO" id="GO:0004984">
    <property type="term" value="F:olfactory receptor activity"/>
    <property type="evidence" value="ECO:0007669"/>
    <property type="project" value="InterPro"/>
</dbReference>
<keyword evidence="7 10" id="KW-0472">Membrane</keyword>
<proteinExistence type="evidence at transcript level"/>
<evidence type="ECO:0000256" key="3">
    <source>
        <dbReference type="ARBA" id="ARBA00022606"/>
    </source>
</evidence>
<evidence type="ECO:0000256" key="5">
    <source>
        <dbReference type="ARBA" id="ARBA00022725"/>
    </source>
</evidence>
<evidence type="ECO:0000256" key="2">
    <source>
        <dbReference type="ARBA" id="ARBA00022475"/>
    </source>
</evidence>
<evidence type="ECO:0000256" key="8">
    <source>
        <dbReference type="ARBA" id="ARBA00023170"/>
    </source>
</evidence>
<name>A0A221I0M1_SCHGR</name>
<reference evidence="11" key="1">
    <citation type="journal article" date="2017" name="Int. J. Biol. Sci.">
        <title>In Search For Pheromone Receptors: Certain Members Of The Odorant Receptor Family In The Desert Locust Schistocerca gregaria (Orthoptera: Acrididae) Are Co-expressed With SNMP1.</title>
        <authorList>
            <person name="Pregitzer P."/>
            <person name="Jiang X."/>
            <person name="Grosse-Wilde E."/>
            <person name="Breer H."/>
            <person name="Krieger J."/>
            <person name="Fleischer J."/>
        </authorList>
    </citation>
    <scope>NUCLEOTIDE SEQUENCE</scope>
    <source>
        <tissue evidence="11">Antennae</tissue>
    </source>
</reference>
<dbReference type="Pfam" id="PF02949">
    <property type="entry name" value="7tm_6"/>
    <property type="match status" value="1"/>
</dbReference>